<dbReference type="RefSeq" id="WP_197012820.1">
    <property type="nucleotide sequence ID" value="NZ_BAABES010000016.1"/>
</dbReference>
<organism evidence="1 2">
    <name type="scientific">Actinomadura viridis</name>
    <dbReference type="NCBI Taxonomy" id="58110"/>
    <lineage>
        <taxon>Bacteria</taxon>
        <taxon>Bacillati</taxon>
        <taxon>Actinomycetota</taxon>
        <taxon>Actinomycetes</taxon>
        <taxon>Streptosporangiales</taxon>
        <taxon>Thermomonosporaceae</taxon>
        <taxon>Actinomadura</taxon>
    </lineage>
</organism>
<dbReference type="AlphaFoldDB" id="A0A931GKP1"/>
<sequence length="155" mass="16206">MTFDLDVLLTMMPMPGGDVPLVFLDDAAATPVPRRDEPGEEVTALMAACLGGGLDLVTDMRELLVPLVPGWLAEFGGRGTLTVRSPRDDPARPFCRVERLGAPPGWAEAASRLGCLVLFAGSIAIAEDTASADARLRRAAATGMLASGVIGYRPG</sequence>
<proteinExistence type="predicted"/>
<gene>
    <name evidence="1" type="ORF">IW256_004463</name>
</gene>
<reference evidence="1" key="1">
    <citation type="submission" date="2020-11" db="EMBL/GenBank/DDBJ databases">
        <title>Sequencing the genomes of 1000 actinobacteria strains.</title>
        <authorList>
            <person name="Klenk H.-P."/>
        </authorList>
    </citation>
    <scope>NUCLEOTIDE SEQUENCE</scope>
    <source>
        <strain evidence="1">DSM 43175</strain>
    </source>
</reference>
<dbReference type="Proteomes" id="UP000614047">
    <property type="component" value="Unassembled WGS sequence"/>
</dbReference>
<comment type="caution">
    <text evidence="1">The sequence shown here is derived from an EMBL/GenBank/DDBJ whole genome shotgun (WGS) entry which is preliminary data.</text>
</comment>
<name>A0A931GKP1_9ACTN</name>
<evidence type="ECO:0000313" key="1">
    <source>
        <dbReference type="EMBL" id="MBG6090350.1"/>
    </source>
</evidence>
<evidence type="ECO:0000313" key="2">
    <source>
        <dbReference type="Proteomes" id="UP000614047"/>
    </source>
</evidence>
<dbReference type="EMBL" id="JADOUA010000001">
    <property type="protein sequence ID" value="MBG6090350.1"/>
    <property type="molecule type" value="Genomic_DNA"/>
</dbReference>
<protein>
    <submittedName>
        <fullName evidence="1">Uncharacterized protein</fullName>
    </submittedName>
</protein>
<accession>A0A931GKP1</accession>
<keyword evidence="2" id="KW-1185">Reference proteome</keyword>